<sequence length="952" mass="103793">MSLADVTRNCFQSEISAKQWLGLCKLFIEKNNIHLAHGLQDSGDALSNSVIDLFRTYPADPILQGYLTYALGDGVLSVATFVAALLRAARSLELHNATTLDMLCRIALDAHYSSGMPPVGSVVPVAESQVVVLGTVQDALALLRVAHSMPPSHFHKLASSASELVILLLSCVTDMSQISTAQAMVYFGDANDLLHTLRLSQDVRQVLETFALSLSLLIGDDAKAAREAQMIHTMQMTLGKGDILGSNPESDTVTCGLLLQGFISCRAGDYGSGSGQEVVALLVGTLRWTSWAPNVFYTQLLVAALSCVAQSSPKGTQGDSYFMWKSFVIGRLPRILLMFEKTAQVHGHTEADWRPALHTAVSSLLQRSDLLAQCDHIAAQSEGTQPGQENSGVRSFFRELLHQLLAVGLVDLAFAASIDPMIANDNSARLQTEALEQGTSLEGYLDSRLTEAAGEDARALLDRICHDVGSHSTFAEVIQKRFTAHTKTLDVEVLSHLTKILYSHDIALDIVSLHIKVTDLVFDALEFLSEYDCETVGDPQTAVSHLGDIVLFVQLVLGRFQISASALKRGDKVLPTDYLRSTATIYRLDELSGENVTAFNAWFKAIFDSNSEGIDDTILRSTKPKTLLQISATLFSQAVVARAEGRIDNETVHNGISYFLGPLLNWTLVGVVKGLLVELQQRALNAPHHIEVMQTLLMSPSCPRPVLLLCSQNILKLISTKRSQVVSPSLQYDLGALRKMALRTMGFNHNEPPATGDEPRPTAQTAWLDLPRQEIHEALALARARKAPHIDVSRCLAITPPIKFLHLFWSELSVAASLGEVETCRRIATSVLAIPRASGPPLLPIFMHNVLPLLITTIEQQQPTEKTMNTELMVAIVSSSLTAAFHVEWALQTVCDEHRYVLGQPSAAVARRLATNLRAQKGSPSSTSSIILQRLNSSPSFVANFPAFIMDI</sequence>
<accession>A0ACB8C1R0</accession>
<dbReference type="EMBL" id="MU266328">
    <property type="protein sequence ID" value="KAH7931048.1"/>
    <property type="molecule type" value="Genomic_DNA"/>
</dbReference>
<keyword evidence="2" id="KW-1185">Reference proteome</keyword>
<protein>
    <submittedName>
        <fullName evidence="1">Uncharacterized protein</fullName>
    </submittedName>
</protein>
<comment type="caution">
    <text evidence="1">The sequence shown here is derived from an EMBL/GenBank/DDBJ whole genome shotgun (WGS) entry which is preliminary data.</text>
</comment>
<dbReference type="Proteomes" id="UP000790709">
    <property type="component" value="Unassembled WGS sequence"/>
</dbReference>
<proteinExistence type="predicted"/>
<reference evidence="1" key="1">
    <citation type="journal article" date="2021" name="New Phytol.">
        <title>Evolutionary innovations through gain and loss of genes in the ectomycorrhizal Boletales.</title>
        <authorList>
            <person name="Wu G."/>
            <person name="Miyauchi S."/>
            <person name="Morin E."/>
            <person name="Kuo A."/>
            <person name="Drula E."/>
            <person name="Varga T."/>
            <person name="Kohler A."/>
            <person name="Feng B."/>
            <person name="Cao Y."/>
            <person name="Lipzen A."/>
            <person name="Daum C."/>
            <person name="Hundley H."/>
            <person name="Pangilinan J."/>
            <person name="Johnson J."/>
            <person name="Barry K."/>
            <person name="LaButti K."/>
            <person name="Ng V."/>
            <person name="Ahrendt S."/>
            <person name="Min B."/>
            <person name="Choi I.G."/>
            <person name="Park H."/>
            <person name="Plett J.M."/>
            <person name="Magnuson J."/>
            <person name="Spatafora J.W."/>
            <person name="Nagy L.G."/>
            <person name="Henrissat B."/>
            <person name="Grigoriev I.V."/>
            <person name="Yang Z.L."/>
            <person name="Xu J."/>
            <person name="Martin F.M."/>
        </authorList>
    </citation>
    <scope>NUCLEOTIDE SEQUENCE</scope>
    <source>
        <strain evidence="1">KUC20120723A-06</strain>
    </source>
</reference>
<gene>
    <name evidence="1" type="ORF">BV22DRAFT_1053726</name>
</gene>
<evidence type="ECO:0000313" key="2">
    <source>
        <dbReference type="Proteomes" id="UP000790709"/>
    </source>
</evidence>
<organism evidence="1 2">
    <name type="scientific">Leucogyrophana mollusca</name>
    <dbReference type="NCBI Taxonomy" id="85980"/>
    <lineage>
        <taxon>Eukaryota</taxon>
        <taxon>Fungi</taxon>
        <taxon>Dikarya</taxon>
        <taxon>Basidiomycota</taxon>
        <taxon>Agaricomycotina</taxon>
        <taxon>Agaricomycetes</taxon>
        <taxon>Agaricomycetidae</taxon>
        <taxon>Boletales</taxon>
        <taxon>Boletales incertae sedis</taxon>
        <taxon>Leucogyrophana</taxon>
    </lineage>
</organism>
<evidence type="ECO:0000313" key="1">
    <source>
        <dbReference type="EMBL" id="KAH7931048.1"/>
    </source>
</evidence>
<name>A0ACB8C1R0_9AGAM</name>